<dbReference type="InterPro" id="IPR027417">
    <property type="entry name" value="P-loop_NTPase"/>
</dbReference>
<sequence>ERVIAIYHASISDLLKKYTNEDVANDKCRILCASSTYGLGVDNRKVHRVIQWRLSRLGSLEDLVQRWGRCAREDSIQGLCLLFVEETYV</sequence>
<feature type="domain" description="Helicase C-terminal" evidence="6">
    <location>
        <begin position="1"/>
        <end position="89"/>
    </location>
</feature>
<keyword evidence="8" id="KW-1185">Reference proteome</keyword>
<feature type="non-terminal residue" evidence="7">
    <location>
        <position position="89"/>
    </location>
</feature>
<dbReference type="PANTHER" id="PTHR13710">
    <property type="entry name" value="DNA HELICASE RECQ FAMILY MEMBER"/>
    <property type="match status" value="1"/>
</dbReference>
<dbReference type="EMBL" id="ML121535">
    <property type="protein sequence ID" value="RPB26150.1"/>
    <property type="molecule type" value="Genomic_DNA"/>
</dbReference>
<dbReference type="InterPro" id="IPR001650">
    <property type="entry name" value="Helicase_C-like"/>
</dbReference>
<dbReference type="SUPFAM" id="SSF52540">
    <property type="entry name" value="P-loop containing nucleoside triphosphate hydrolases"/>
    <property type="match status" value="1"/>
</dbReference>
<protein>
    <recommendedName>
        <fullName evidence="5">DNA 3'-5' helicase</fullName>
        <ecNumber evidence="5">5.6.2.4</ecNumber>
    </recommendedName>
</protein>
<evidence type="ECO:0000256" key="4">
    <source>
        <dbReference type="ARBA" id="ARBA00034617"/>
    </source>
</evidence>
<dbReference type="EC" id="5.6.2.4" evidence="5"/>
<proteinExistence type="inferred from homology"/>
<accession>A0A3N4LTL5</accession>
<feature type="non-terminal residue" evidence="7">
    <location>
        <position position="1"/>
    </location>
</feature>
<evidence type="ECO:0000256" key="5">
    <source>
        <dbReference type="ARBA" id="ARBA00034808"/>
    </source>
</evidence>
<dbReference type="Pfam" id="PF00271">
    <property type="entry name" value="Helicase_C"/>
    <property type="match status" value="1"/>
</dbReference>
<keyword evidence="3" id="KW-0413">Isomerase</keyword>
<evidence type="ECO:0000259" key="6">
    <source>
        <dbReference type="PROSITE" id="PS51194"/>
    </source>
</evidence>
<organism evidence="7 8">
    <name type="scientific">Terfezia boudieri ATCC MYA-4762</name>
    <dbReference type="NCBI Taxonomy" id="1051890"/>
    <lineage>
        <taxon>Eukaryota</taxon>
        <taxon>Fungi</taxon>
        <taxon>Dikarya</taxon>
        <taxon>Ascomycota</taxon>
        <taxon>Pezizomycotina</taxon>
        <taxon>Pezizomycetes</taxon>
        <taxon>Pezizales</taxon>
        <taxon>Pezizaceae</taxon>
        <taxon>Terfezia</taxon>
    </lineage>
</organism>
<evidence type="ECO:0000256" key="2">
    <source>
        <dbReference type="ARBA" id="ARBA00023125"/>
    </source>
</evidence>
<comment type="catalytic activity">
    <reaction evidence="4">
        <text>Couples ATP hydrolysis with the unwinding of duplex DNA by translocating in the 3'-5' direction.</text>
        <dbReference type="EC" id="5.6.2.4"/>
    </reaction>
</comment>
<dbReference type="PROSITE" id="PS51194">
    <property type="entry name" value="HELICASE_CTER"/>
    <property type="match status" value="1"/>
</dbReference>
<dbReference type="InParanoid" id="A0A3N4LTL5"/>
<dbReference type="GO" id="GO:0043138">
    <property type="term" value="F:3'-5' DNA helicase activity"/>
    <property type="evidence" value="ECO:0007669"/>
    <property type="project" value="UniProtKB-EC"/>
</dbReference>
<dbReference type="GO" id="GO:0003677">
    <property type="term" value="F:DNA binding"/>
    <property type="evidence" value="ECO:0007669"/>
    <property type="project" value="UniProtKB-KW"/>
</dbReference>
<evidence type="ECO:0000256" key="3">
    <source>
        <dbReference type="ARBA" id="ARBA00023235"/>
    </source>
</evidence>
<keyword evidence="2" id="KW-0238">DNA-binding</keyword>
<evidence type="ECO:0000256" key="1">
    <source>
        <dbReference type="ARBA" id="ARBA00005446"/>
    </source>
</evidence>
<evidence type="ECO:0000313" key="8">
    <source>
        <dbReference type="Proteomes" id="UP000267821"/>
    </source>
</evidence>
<name>A0A3N4LTL5_9PEZI</name>
<dbReference type="GO" id="GO:0005694">
    <property type="term" value="C:chromosome"/>
    <property type="evidence" value="ECO:0007669"/>
    <property type="project" value="TreeGrafter"/>
</dbReference>
<gene>
    <name evidence="7" type="ORF">L211DRAFT_774920</name>
</gene>
<dbReference type="Gene3D" id="3.40.50.300">
    <property type="entry name" value="P-loop containing nucleotide triphosphate hydrolases"/>
    <property type="match status" value="1"/>
</dbReference>
<reference evidence="7 8" key="1">
    <citation type="journal article" date="2018" name="Nat. Ecol. Evol.">
        <title>Pezizomycetes genomes reveal the molecular basis of ectomycorrhizal truffle lifestyle.</title>
        <authorList>
            <person name="Murat C."/>
            <person name="Payen T."/>
            <person name="Noel B."/>
            <person name="Kuo A."/>
            <person name="Morin E."/>
            <person name="Chen J."/>
            <person name="Kohler A."/>
            <person name="Krizsan K."/>
            <person name="Balestrini R."/>
            <person name="Da Silva C."/>
            <person name="Montanini B."/>
            <person name="Hainaut M."/>
            <person name="Levati E."/>
            <person name="Barry K.W."/>
            <person name="Belfiori B."/>
            <person name="Cichocki N."/>
            <person name="Clum A."/>
            <person name="Dockter R.B."/>
            <person name="Fauchery L."/>
            <person name="Guy J."/>
            <person name="Iotti M."/>
            <person name="Le Tacon F."/>
            <person name="Lindquist E.A."/>
            <person name="Lipzen A."/>
            <person name="Malagnac F."/>
            <person name="Mello A."/>
            <person name="Molinier V."/>
            <person name="Miyauchi S."/>
            <person name="Poulain J."/>
            <person name="Riccioni C."/>
            <person name="Rubini A."/>
            <person name="Sitrit Y."/>
            <person name="Splivallo R."/>
            <person name="Traeger S."/>
            <person name="Wang M."/>
            <person name="Zifcakova L."/>
            <person name="Wipf D."/>
            <person name="Zambonelli A."/>
            <person name="Paolocci F."/>
            <person name="Nowrousian M."/>
            <person name="Ottonello S."/>
            <person name="Baldrian P."/>
            <person name="Spatafora J.W."/>
            <person name="Henrissat B."/>
            <person name="Nagy L.G."/>
            <person name="Aury J.M."/>
            <person name="Wincker P."/>
            <person name="Grigoriev I.V."/>
            <person name="Bonfante P."/>
            <person name="Martin F.M."/>
        </authorList>
    </citation>
    <scope>NUCLEOTIDE SEQUENCE [LARGE SCALE GENOMIC DNA]</scope>
    <source>
        <strain evidence="7 8">ATCC MYA-4762</strain>
    </source>
</reference>
<dbReference type="AlphaFoldDB" id="A0A3N4LTL5"/>
<dbReference type="GO" id="GO:0009378">
    <property type="term" value="F:four-way junction helicase activity"/>
    <property type="evidence" value="ECO:0007669"/>
    <property type="project" value="TreeGrafter"/>
</dbReference>
<comment type="similarity">
    <text evidence="1">Belongs to the helicase family. RecQ subfamily.</text>
</comment>
<dbReference type="Proteomes" id="UP000267821">
    <property type="component" value="Unassembled WGS sequence"/>
</dbReference>
<dbReference type="GO" id="GO:0000724">
    <property type="term" value="P:double-strand break repair via homologous recombination"/>
    <property type="evidence" value="ECO:0007669"/>
    <property type="project" value="TreeGrafter"/>
</dbReference>
<evidence type="ECO:0000313" key="7">
    <source>
        <dbReference type="EMBL" id="RPB26150.1"/>
    </source>
</evidence>
<dbReference type="GO" id="GO:0005737">
    <property type="term" value="C:cytoplasm"/>
    <property type="evidence" value="ECO:0007669"/>
    <property type="project" value="TreeGrafter"/>
</dbReference>
<dbReference type="OrthoDB" id="5430424at2759"/>
<dbReference type="PANTHER" id="PTHR13710:SF105">
    <property type="entry name" value="ATP-DEPENDENT DNA HELICASE Q1"/>
    <property type="match status" value="1"/>
</dbReference>